<feature type="domain" description="N-acetyltransferase" evidence="1">
    <location>
        <begin position="11"/>
        <end position="179"/>
    </location>
</feature>
<evidence type="ECO:0000313" key="3">
    <source>
        <dbReference type="EMBL" id="MDN4488097.1"/>
    </source>
</evidence>
<dbReference type="PROSITE" id="PS51186">
    <property type="entry name" value="GNAT"/>
    <property type="match status" value="1"/>
</dbReference>
<dbReference type="Pfam" id="PF13302">
    <property type="entry name" value="Acetyltransf_3"/>
    <property type="match status" value="1"/>
</dbReference>
<accession>A0AAW7M3K2</accession>
<dbReference type="InterPro" id="IPR016181">
    <property type="entry name" value="Acyl_CoA_acyltransferase"/>
</dbReference>
<dbReference type="InterPro" id="IPR000182">
    <property type="entry name" value="GNAT_dom"/>
</dbReference>
<keyword evidence="3" id="KW-0808">Transferase</keyword>
<evidence type="ECO:0000259" key="1">
    <source>
        <dbReference type="PROSITE" id="PS51186"/>
    </source>
</evidence>
<organism evidence="3 4">
    <name type="scientific">Demequina lignilytica</name>
    <dbReference type="NCBI Taxonomy" id="3051663"/>
    <lineage>
        <taxon>Bacteria</taxon>
        <taxon>Bacillati</taxon>
        <taxon>Actinomycetota</taxon>
        <taxon>Actinomycetes</taxon>
        <taxon>Micrococcales</taxon>
        <taxon>Demequinaceae</taxon>
        <taxon>Demequina</taxon>
    </lineage>
</organism>
<dbReference type="EMBL" id="JAUHPX010000004">
    <property type="protein sequence ID" value="MDN4488097.1"/>
    <property type="molecule type" value="Genomic_DNA"/>
</dbReference>
<gene>
    <name evidence="2" type="ORF">QQ002_08625</name>
    <name evidence="3" type="ORF">QQX10_07945</name>
</gene>
<comment type="caution">
    <text evidence="3">The sequence shown here is derived from an EMBL/GenBank/DDBJ whole genome shotgun (WGS) entry which is preliminary data.</text>
</comment>
<dbReference type="GO" id="GO:1990189">
    <property type="term" value="F:protein N-terminal-serine acetyltransferase activity"/>
    <property type="evidence" value="ECO:0007669"/>
    <property type="project" value="TreeGrafter"/>
</dbReference>
<dbReference type="Proteomes" id="UP001172756">
    <property type="component" value="Unassembled WGS sequence"/>
</dbReference>
<dbReference type="SUPFAM" id="SSF55729">
    <property type="entry name" value="Acyl-CoA N-acyltransferases (Nat)"/>
    <property type="match status" value="1"/>
</dbReference>
<dbReference type="EC" id="2.-.-.-" evidence="3"/>
<dbReference type="Gene3D" id="3.40.630.30">
    <property type="match status" value="1"/>
</dbReference>
<protein>
    <submittedName>
        <fullName evidence="3">GNAT family protein</fullName>
        <ecNumber evidence="3">2.-.-.-</ecNumber>
    </submittedName>
</protein>
<dbReference type="AlphaFoldDB" id="A0AAW7M3K2"/>
<dbReference type="PANTHER" id="PTHR43441">
    <property type="entry name" value="RIBOSOMAL-PROTEIN-SERINE ACETYLTRANSFERASE"/>
    <property type="match status" value="1"/>
</dbReference>
<dbReference type="PANTHER" id="PTHR43441:SF2">
    <property type="entry name" value="FAMILY ACETYLTRANSFERASE, PUTATIVE (AFU_ORTHOLOGUE AFUA_7G00850)-RELATED"/>
    <property type="match status" value="1"/>
</dbReference>
<dbReference type="GO" id="GO:0005737">
    <property type="term" value="C:cytoplasm"/>
    <property type="evidence" value="ECO:0007669"/>
    <property type="project" value="TreeGrafter"/>
</dbReference>
<sequence>MGEPELVRGTLRVRPLRVRDADEWAALRSANRDWLRPWEATAPPEAPIPAVSFRQFIRSERRARRLGTGWPMAIELDGALVGRVVVAGVEWGAQRSGSLGYWLDREHAGLGIVPTAAAMLVEHAFAQGLHRVEVAMRPENQASRRVAEKLGFTLDGPRRSFLYIDGGWRDHIVYSRTQDQPRTGRYWEPEG</sequence>
<dbReference type="RefSeq" id="WP_301118786.1">
    <property type="nucleotide sequence ID" value="NZ_JAUHPX010000004.1"/>
</dbReference>
<dbReference type="InterPro" id="IPR051908">
    <property type="entry name" value="Ribosomal_N-acetyltransferase"/>
</dbReference>
<dbReference type="Proteomes" id="UP001172737">
    <property type="component" value="Unassembled WGS sequence"/>
</dbReference>
<name>A0AAW7M3K2_9MICO</name>
<evidence type="ECO:0000313" key="4">
    <source>
        <dbReference type="Proteomes" id="UP001172737"/>
    </source>
</evidence>
<proteinExistence type="predicted"/>
<keyword evidence="4" id="KW-1185">Reference proteome</keyword>
<dbReference type="EMBL" id="JAUHQB010000005">
    <property type="protein sequence ID" value="MDN4483597.1"/>
    <property type="molecule type" value="Genomic_DNA"/>
</dbReference>
<reference evidence="3" key="1">
    <citation type="submission" date="2023-06" db="EMBL/GenBank/DDBJ databases">
        <title>Sysu t00039.</title>
        <authorList>
            <person name="Gao L."/>
            <person name="Fang B.-Z."/>
            <person name="Li W.-J."/>
        </authorList>
    </citation>
    <scope>NUCLEOTIDE SEQUENCE</scope>
    <source>
        <strain evidence="3">SYSU T00039</strain>
    </source>
</reference>
<evidence type="ECO:0000313" key="5">
    <source>
        <dbReference type="Proteomes" id="UP001172756"/>
    </source>
</evidence>
<evidence type="ECO:0000313" key="2">
    <source>
        <dbReference type="EMBL" id="MDN4483597.1"/>
    </source>
</evidence>
<dbReference type="GO" id="GO:0008999">
    <property type="term" value="F:protein-N-terminal-alanine acetyltransferase activity"/>
    <property type="evidence" value="ECO:0007669"/>
    <property type="project" value="TreeGrafter"/>
</dbReference>
<reference evidence="2 5" key="2">
    <citation type="submission" date="2023-06" db="EMBL/GenBank/DDBJ databases">
        <title>SYSU T0a273.</title>
        <authorList>
            <person name="Gao L."/>
            <person name="Fang B.-Z."/>
            <person name="Li W.-J."/>
        </authorList>
    </citation>
    <scope>NUCLEOTIDE SEQUENCE [LARGE SCALE GENOMIC DNA]</scope>
    <source>
        <strain evidence="2 5">SYSU T0a273</strain>
    </source>
</reference>